<keyword evidence="2" id="KW-0472">Membrane</keyword>
<protein>
    <recommendedName>
        <fullName evidence="6">Dickkopf N-terminal cysteine-rich domain-containing protein</fullName>
    </recommendedName>
</protein>
<evidence type="ECO:0000313" key="4">
    <source>
        <dbReference type="EMBL" id="KAF9501984.1"/>
    </source>
</evidence>
<keyword evidence="2" id="KW-0812">Transmembrane</keyword>
<comment type="caution">
    <text evidence="4">The sequence shown here is derived from an EMBL/GenBank/DDBJ whole genome shotgun (WGS) entry which is preliminary data.</text>
</comment>
<dbReference type="AlphaFoldDB" id="A0A9P6DK77"/>
<reference evidence="4" key="1">
    <citation type="submission" date="2020-11" db="EMBL/GenBank/DDBJ databases">
        <authorList>
            <consortium name="DOE Joint Genome Institute"/>
            <person name="Ahrendt S."/>
            <person name="Riley R."/>
            <person name="Andreopoulos W."/>
            <person name="Labutti K."/>
            <person name="Pangilinan J."/>
            <person name="Ruiz-Duenas F.J."/>
            <person name="Barrasa J.M."/>
            <person name="Sanchez-Garcia M."/>
            <person name="Camarero S."/>
            <person name="Miyauchi S."/>
            <person name="Serrano A."/>
            <person name="Linde D."/>
            <person name="Babiker R."/>
            <person name="Drula E."/>
            <person name="Ayuso-Fernandez I."/>
            <person name="Pacheco R."/>
            <person name="Padilla G."/>
            <person name="Ferreira P."/>
            <person name="Barriuso J."/>
            <person name="Kellner H."/>
            <person name="Castanera R."/>
            <person name="Alfaro M."/>
            <person name="Ramirez L."/>
            <person name="Pisabarro A.G."/>
            <person name="Kuo A."/>
            <person name="Tritt A."/>
            <person name="Lipzen A."/>
            <person name="He G."/>
            <person name="Yan M."/>
            <person name="Ng V."/>
            <person name="Cullen D."/>
            <person name="Martin F."/>
            <person name="Rosso M.-N."/>
            <person name="Henrissat B."/>
            <person name="Hibbett D."/>
            <person name="Martinez A.T."/>
            <person name="Grigoriev I.V."/>
        </authorList>
    </citation>
    <scope>NUCLEOTIDE SEQUENCE</scope>
    <source>
        <strain evidence="4">ATCC 90797</strain>
    </source>
</reference>
<evidence type="ECO:0000313" key="5">
    <source>
        <dbReference type="Proteomes" id="UP000807025"/>
    </source>
</evidence>
<dbReference type="OrthoDB" id="195231at2759"/>
<evidence type="ECO:0008006" key="6">
    <source>
        <dbReference type="Google" id="ProtNLM"/>
    </source>
</evidence>
<keyword evidence="5" id="KW-1185">Reference proteome</keyword>
<keyword evidence="3" id="KW-0732">Signal</keyword>
<organism evidence="4 5">
    <name type="scientific">Pleurotus eryngii</name>
    <name type="common">Boletus of the steppes</name>
    <dbReference type="NCBI Taxonomy" id="5323"/>
    <lineage>
        <taxon>Eukaryota</taxon>
        <taxon>Fungi</taxon>
        <taxon>Dikarya</taxon>
        <taxon>Basidiomycota</taxon>
        <taxon>Agaricomycotina</taxon>
        <taxon>Agaricomycetes</taxon>
        <taxon>Agaricomycetidae</taxon>
        <taxon>Agaricales</taxon>
        <taxon>Pleurotineae</taxon>
        <taxon>Pleurotaceae</taxon>
        <taxon>Pleurotus</taxon>
    </lineage>
</organism>
<accession>A0A9P6DK77</accession>
<sequence length="362" mass="40412">MYLLPTTLLCFLLLSSTTVKAGTQTEGQSCDVNNNRLQIGTYQFWSDCDSQTYCTARGTCAKRGCRQDDFPFGYAPDDELPRKCPRGEFCPDEMSECQVLLPVGSECQLNRDDQCEAPPNFPELADDSDRGINFNGSVCLKNICMWANVTEGDTCIVENTFYIAYSADGEFPDIRSRGNCRLGLYCDGTSLKCLKEKATGDSCTADKECASWNCEPSGKCGIGADVPRRLAIWVYIVVGICIFGGMFGTLVGLFFWHSKQRDADREKRVQYWREQNAFHQNLMQMRETARASIISPNQNGISSARSTIYSRDGALSDESQAPIMQNAAPKASSGLRNYLTEDNSSDYEDGMMMQTTDRKNRF</sequence>
<feature type="transmembrane region" description="Helical" evidence="2">
    <location>
        <begin position="232"/>
        <end position="256"/>
    </location>
</feature>
<proteinExistence type="predicted"/>
<keyword evidence="2" id="KW-1133">Transmembrane helix</keyword>
<evidence type="ECO:0000256" key="2">
    <source>
        <dbReference type="SAM" id="Phobius"/>
    </source>
</evidence>
<name>A0A9P6DK77_PLEER</name>
<evidence type="ECO:0000256" key="1">
    <source>
        <dbReference type="SAM" id="MobiDB-lite"/>
    </source>
</evidence>
<evidence type="ECO:0000256" key="3">
    <source>
        <dbReference type="SAM" id="SignalP"/>
    </source>
</evidence>
<feature type="region of interest" description="Disordered" evidence="1">
    <location>
        <begin position="339"/>
        <end position="362"/>
    </location>
</feature>
<dbReference type="EMBL" id="MU154522">
    <property type="protein sequence ID" value="KAF9501984.1"/>
    <property type="molecule type" value="Genomic_DNA"/>
</dbReference>
<gene>
    <name evidence="4" type="ORF">BDN71DRAFT_1479423</name>
</gene>
<dbReference type="Proteomes" id="UP000807025">
    <property type="component" value="Unassembled WGS sequence"/>
</dbReference>
<feature type="chain" id="PRO_5040217825" description="Dickkopf N-terminal cysteine-rich domain-containing protein" evidence="3">
    <location>
        <begin position="22"/>
        <end position="362"/>
    </location>
</feature>
<feature type="signal peptide" evidence="3">
    <location>
        <begin position="1"/>
        <end position="21"/>
    </location>
</feature>